<name>A0A914PXP0_9BILA</name>
<feature type="chain" id="PRO_5037472386" evidence="1">
    <location>
        <begin position="21"/>
        <end position="436"/>
    </location>
</feature>
<evidence type="ECO:0000313" key="2">
    <source>
        <dbReference type="Proteomes" id="UP000887578"/>
    </source>
</evidence>
<dbReference type="AlphaFoldDB" id="A0A914PXP0"/>
<keyword evidence="1" id="KW-0732">Signal</keyword>
<feature type="signal peptide" evidence="1">
    <location>
        <begin position="1"/>
        <end position="20"/>
    </location>
</feature>
<evidence type="ECO:0000313" key="3">
    <source>
        <dbReference type="WBParaSite" id="PDA_v2.g23130.t1"/>
    </source>
</evidence>
<protein>
    <submittedName>
        <fullName evidence="3">Uncharacterized protein</fullName>
    </submittedName>
</protein>
<accession>A0A914PXP0</accession>
<keyword evidence="2" id="KW-1185">Reference proteome</keyword>
<dbReference type="Proteomes" id="UP000887578">
    <property type="component" value="Unplaced"/>
</dbReference>
<proteinExistence type="predicted"/>
<evidence type="ECO:0000256" key="1">
    <source>
        <dbReference type="SAM" id="SignalP"/>
    </source>
</evidence>
<sequence>MRWKVVFLCFIPFFGIEIYAQNVGNNGEDGGICDLQEFFSVTKTQKLVKFENNYYRFDTNYGIFVGEKPFLFWVKADPQITLNIQNGYVWRSQKEVKVFFMPWGKESCLKTFVGAEIMGFYALQDDSVELSECQCHPFVQGNETYIPFKSWIENEPAGIKMYQSDKQLDIYVFEEQKEKMITNECLNKKVLQHSYDYSILLTPPKQDNGTGLIEELNKIVPFYNLNGTDLVSLTNPLTVFWLKLKDSEAEHFLLLETENGEMIQKTFLIGLQANGYAPQKVVKTLSNGVNISLKNDPCVPVYYYSYIGFYRYIITVDKTGLLKASFYDSKTGENKNLYYLEVEKTGIPEDAINETNIEKFFVELTNVTTTTTTTTTTITSKPVPSSPNFATKNGETKKPLAISTAAKVIGKGNENSAVSILPLSFLISFIGILLFL</sequence>
<dbReference type="WBParaSite" id="PDA_v2.g23130.t1">
    <property type="protein sequence ID" value="PDA_v2.g23130.t1"/>
    <property type="gene ID" value="PDA_v2.g23130"/>
</dbReference>
<reference evidence="3" key="1">
    <citation type="submission" date="2022-11" db="UniProtKB">
        <authorList>
            <consortium name="WormBaseParasite"/>
        </authorList>
    </citation>
    <scope>IDENTIFICATION</scope>
</reference>
<organism evidence="2 3">
    <name type="scientific">Panagrolaimus davidi</name>
    <dbReference type="NCBI Taxonomy" id="227884"/>
    <lineage>
        <taxon>Eukaryota</taxon>
        <taxon>Metazoa</taxon>
        <taxon>Ecdysozoa</taxon>
        <taxon>Nematoda</taxon>
        <taxon>Chromadorea</taxon>
        <taxon>Rhabditida</taxon>
        <taxon>Tylenchina</taxon>
        <taxon>Panagrolaimomorpha</taxon>
        <taxon>Panagrolaimoidea</taxon>
        <taxon>Panagrolaimidae</taxon>
        <taxon>Panagrolaimus</taxon>
    </lineage>
</organism>